<dbReference type="RefSeq" id="WP_198092546.1">
    <property type="nucleotide sequence ID" value="NZ_JAEDAQ010000004.1"/>
</dbReference>
<accession>A0ABS0QMU4</accession>
<dbReference type="Pfam" id="PF00675">
    <property type="entry name" value="Peptidase_M16"/>
    <property type="match status" value="1"/>
</dbReference>
<evidence type="ECO:0000259" key="1">
    <source>
        <dbReference type="Pfam" id="PF00675"/>
    </source>
</evidence>
<dbReference type="SUPFAM" id="SSF63411">
    <property type="entry name" value="LuxS/MPP-like metallohydrolase"/>
    <property type="match status" value="1"/>
</dbReference>
<evidence type="ECO:0000313" key="2">
    <source>
        <dbReference type="EMBL" id="MBH9580444.1"/>
    </source>
</evidence>
<dbReference type="InterPro" id="IPR011249">
    <property type="entry name" value="Metalloenz_LuxS/M16"/>
</dbReference>
<evidence type="ECO:0000313" key="3">
    <source>
        <dbReference type="Proteomes" id="UP000597038"/>
    </source>
</evidence>
<gene>
    <name evidence="2" type="ORF">I9026_03570</name>
</gene>
<dbReference type="EMBL" id="JAEDAQ010000004">
    <property type="protein sequence ID" value="MBH9580444.1"/>
    <property type="molecule type" value="Genomic_DNA"/>
</dbReference>
<organism evidence="2 3">
    <name type="scientific">Staphylococcus felis</name>
    <dbReference type="NCBI Taxonomy" id="46127"/>
    <lineage>
        <taxon>Bacteria</taxon>
        <taxon>Bacillati</taxon>
        <taxon>Bacillota</taxon>
        <taxon>Bacilli</taxon>
        <taxon>Bacillales</taxon>
        <taxon>Staphylococcaceae</taxon>
        <taxon>Staphylococcus</taxon>
    </lineage>
</organism>
<dbReference type="Proteomes" id="UP000597038">
    <property type="component" value="Unassembled WGS sequence"/>
</dbReference>
<comment type="caution">
    <text evidence="2">The sequence shown here is derived from an EMBL/GenBank/DDBJ whole genome shotgun (WGS) entry which is preliminary data.</text>
</comment>
<reference evidence="2 3" key="1">
    <citation type="submission" date="2020-12" db="EMBL/GenBank/DDBJ databases">
        <title>Genomic analysis of Staphylococcus felis from a cat with skin infection.</title>
        <authorList>
            <person name="Aslantas O."/>
            <person name="Keskin O."/>
            <person name="Buyukaltay K."/>
            <person name="Gullu Yucetepe A."/>
        </authorList>
    </citation>
    <scope>NUCLEOTIDE SEQUENCE [LARGE SCALE GENOMIC DNA]</scope>
    <source>
        <strain evidence="2 3">HARRANVET</strain>
    </source>
</reference>
<protein>
    <submittedName>
        <fullName evidence="2">Insulinase family protein</fullName>
    </submittedName>
</protein>
<proteinExistence type="predicted"/>
<keyword evidence="3" id="KW-1185">Reference proteome</keyword>
<name>A0ABS0QMU4_9STAP</name>
<feature type="domain" description="Peptidase M16 N-terminal" evidence="1">
    <location>
        <begin position="48"/>
        <end position="136"/>
    </location>
</feature>
<sequence>MKIKKVFYEDLDRCLFNFVQNGVRITYFNLDSAYINLIKAVVNIGGEQYEPGTAHFIEHLKFWKEGVNLYDLMNRFGTILNANTTECETNFLLYCSKKDTYTTLMNFTSYLLNHRYTYDEFNKEKKIISNEIKGYYSILKNEKEKMKYVKKILGNLDHVNSISKEYLESVSSSCYQKNNIHYYFIGDFSGVIDGSVDKSKEKMELVVDDTLISHSYDNIELFLKIRYLCMNNYINYFVKNKTIIINFRDLTSIKATSGIKLDIFRTNVISYILKIYEDVNALLEFLEIWKVSKGDFTKIGNILENEEKLIELLNEGFIC</sequence>
<dbReference type="InterPro" id="IPR011765">
    <property type="entry name" value="Pept_M16_N"/>
</dbReference>
<dbReference type="Gene3D" id="3.30.830.10">
    <property type="entry name" value="Metalloenzyme, LuxS/M16 peptidase-like"/>
    <property type="match status" value="1"/>
</dbReference>